<proteinExistence type="predicted"/>
<dbReference type="HOGENOM" id="CLU_576002_0_0_11"/>
<dbReference type="Proteomes" id="UP000014417">
    <property type="component" value="Unassembled WGS sequence"/>
</dbReference>
<feature type="domain" description="M23ase beta-sheet core" evidence="1">
    <location>
        <begin position="365"/>
        <end position="460"/>
    </location>
</feature>
<protein>
    <submittedName>
        <fullName evidence="3">Uncharacterized protein</fullName>
    </submittedName>
</protein>
<name>S2VYT3_9ACTN</name>
<dbReference type="PROSITE" id="PS51257">
    <property type="entry name" value="PROKAR_LIPOPROTEIN"/>
    <property type="match status" value="1"/>
</dbReference>
<dbReference type="CDD" id="cd12797">
    <property type="entry name" value="M23_peptidase"/>
    <property type="match status" value="1"/>
</dbReference>
<dbReference type="SUPFAM" id="SSF51261">
    <property type="entry name" value="Duplicated hybrid motif"/>
    <property type="match status" value="1"/>
</dbReference>
<keyword evidence="4" id="KW-1185">Reference proteome</keyword>
<dbReference type="InterPro" id="IPR058593">
    <property type="entry name" value="ARB_07466-like_C"/>
</dbReference>
<accession>S2VYT3</accession>
<organism evidence="3 4">
    <name type="scientific">Propionimicrobium lymphophilum ACS-093-V-SCH5</name>
    <dbReference type="NCBI Taxonomy" id="883161"/>
    <lineage>
        <taxon>Bacteria</taxon>
        <taxon>Bacillati</taxon>
        <taxon>Actinomycetota</taxon>
        <taxon>Actinomycetes</taxon>
        <taxon>Propionibacteriales</taxon>
        <taxon>Propionibacteriaceae</taxon>
        <taxon>Propionimicrobium</taxon>
    </lineage>
</organism>
<evidence type="ECO:0000313" key="3">
    <source>
        <dbReference type="EMBL" id="EPD32026.1"/>
    </source>
</evidence>
<dbReference type="InterPro" id="IPR011055">
    <property type="entry name" value="Dup_hybrid_motif"/>
</dbReference>
<reference evidence="3 4" key="1">
    <citation type="submission" date="2013-04" db="EMBL/GenBank/DDBJ databases">
        <title>The Genome Sequence of Propionimicrobium lymphophilum ACS-093-V-SCH5.</title>
        <authorList>
            <consortium name="The Broad Institute Genomics Platform"/>
            <person name="Earl A."/>
            <person name="Ward D."/>
            <person name="Feldgarden M."/>
            <person name="Gevers D."/>
            <person name="Saerens B."/>
            <person name="Vaneechoutte M."/>
            <person name="Walker B."/>
            <person name="Young S."/>
            <person name="Zeng Q."/>
            <person name="Gargeya S."/>
            <person name="Fitzgerald M."/>
            <person name="Haas B."/>
            <person name="Abouelleil A."/>
            <person name="Allen A.W."/>
            <person name="Alvarado L."/>
            <person name="Arachchi H.M."/>
            <person name="Berlin A.M."/>
            <person name="Chapman S.B."/>
            <person name="Gainer-Dewar J."/>
            <person name="Goldberg J."/>
            <person name="Griggs A."/>
            <person name="Gujja S."/>
            <person name="Hansen M."/>
            <person name="Howarth C."/>
            <person name="Imamovic A."/>
            <person name="Ireland A."/>
            <person name="Larimer J."/>
            <person name="McCowan C."/>
            <person name="Murphy C."/>
            <person name="Pearson M."/>
            <person name="Poon T.W."/>
            <person name="Priest M."/>
            <person name="Roberts A."/>
            <person name="Saif S."/>
            <person name="Shea T."/>
            <person name="Sisk P."/>
            <person name="Sykes S."/>
            <person name="Wortman J."/>
            <person name="Nusbaum C."/>
            <person name="Birren B."/>
        </authorList>
    </citation>
    <scope>NUCLEOTIDE SEQUENCE [LARGE SCALE GENOMIC DNA]</scope>
    <source>
        <strain evidence="3 4">ACS-093-V-SCH5</strain>
    </source>
</reference>
<dbReference type="InterPro" id="IPR050570">
    <property type="entry name" value="Cell_wall_metabolism_enzyme"/>
</dbReference>
<feature type="domain" description="ARB-07466-like C-terminal" evidence="2">
    <location>
        <begin position="204"/>
        <end position="307"/>
    </location>
</feature>
<sequence>MKSGLKLVVVLALFIGVPFSVIGGGCWPFGARDWEEDDLCAEPRQVLLSADASVDGFNHEQLQNAVAIVKAGAQLGMSTRDQIIGVATAIAESSLKVIDYGDAAGPDSRGLFQQRANGAWGSYSDRMDPFISATNFFKALKAISNRDSLEPTIAAHRVQRNADPYVYAKHMGAASAIVAEVSGKTSAVSLSAQSSTSSKTYDLGAVQPITSSAANAIGPMFGIKTVYGFRSGAGAQDHGQGLAADFMINDIDNGVSIGQRLADHVVENAKDYGISYVIWQQKIWHSDIPEAGWRGMEDRGSPTQNHMDHVHVSFKADATFKGSAGSMVNCVAPTAGGTNRGAIDGWALPGEGVITSPFGPRGGYPHNGTDLASGCGKPIWAARAGRVTMASFDNYGNGTIIVDHGEGIETRYLHTYEPSKYVHVGQQVQAGQQIADEGSSGQSTGCHLHFEVRIDGTPLDAVPYMAQRGIKLGG</sequence>
<dbReference type="AlphaFoldDB" id="S2VYT3"/>
<dbReference type="GO" id="GO:0004222">
    <property type="term" value="F:metalloendopeptidase activity"/>
    <property type="evidence" value="ECO:0007669"/>
    <property type="project" value="TreeGrafter"/>
</dbReference>
<evidence type="ECO:0000313" key="4">
    <source>
        <dbReference type="Proteomes" id="UP000014417"/>
    </source>
</evidence>
<evidence type="ECO:0000259" key="2">
    <source>
        <dbReference type="Pfam" id="PF26571"/>
    </source>
</evidence>
<dbReference type="PATRIC" id="fig|883161.3.peg.1574"/>
<dbReference type="PANTHER" id="PTHR21666">
    <property type="entry name" value="PEPTIDASE-RELATED"/>
    <property type="match status" value="1"/>
</dbReference>
<dbReference type="InterPro" id="IPR016047">
    <property type="entry name" value="M23ase_b-sheet_dom"/>
</dbReference>
<comment type="caution">
    <text evidence="3">The sequence shown here is derived from an EMBL/GenBank/DDBJ whole genome shotgun (WGS) entry which is preliminary data.</text>
</comment>
<dbReference type="OrthoDB" id="2989771at2"/>
<dbReference type="PANTHER" id="PTHR21666:SF270">
    <property type="entry name" value="MUREIN HYDROLASE ACTIVATOR ENVC"/>
    <property type="match status" value="1"/>
</dbReference>
<dbReference type="EMBL" id="AGZR01000009">
    <property type="protein sequence ID" value="EPD32026.1"/>
    <property type="molecule type" value="Genomic_DNA"/>
</dbReference>
<dbReference type="Gene3D" id="2.70.70.10">
    <property type="entry name" value="Glucose Permease (Domain IIA)"/>
    <property type="match status" value="1"/>
</dbReference>
<dbReference type="RefSeq" id="WP_016456406.1">
    <property type="nucleotide sequence ID" value="NZ_KE150269.1"/>
</dbReference>
<dbReference type="STRING" id="883161.HMPREF9306_01588"/>
<evidence type="ECO:0000259" key="1">
    <source>
        <dbReference type="Pfam" id="PF01551"/>
    </source>
</evidence>
<dbReference type="Pfam" id="PF26571">
    <property type="entry name" value="VldE"/>
    <property type="match status" value="1"/>
</dbReference>
<dbReference type="Pfam" id="PF01551">
    <property type="entry name" value="Peptidase_M23"/>
    <property type="match status" value="1"/>
</dbReference>
<gene>
    <name evidence="3" type="ORF">HMPREF9306_01588</name>
</gene>